<evidence type="ECO:0000313" key="2">
    <source>
        <dbReference type="Proteomes" id="UP000095282"/>
    </source>
</evidence>
<dbReference type="WBParaSite" id="Csp11.Scaffold629.g9693.t1">
    <property type="protein sequence ID" value="Csp11.Scaffold629.g9693.t1"/>
    <property type="gene ID" value="Csp11.Scaffold629.g9693"/>
</dbReference>
<dbReference type="InterPro" id="IPR001810">
    <property type="entry name" value="F-box_dom"/>
</dbReference>
<feature type="domain" description="F-box" evidence="1">
    <location>
        <begin position="2"/>
        <end position="59"/>
    </location>
</feature>
<name>A0A1I7UIM0_9PELO</name>
<dbReference type="eggNOG" id="ENOG502TIGW">
    <property type="taxonomic scope" value="Eukaryota"/>
</dbReference>
<dbReference type="PANTHER" id="PTHR21503">
    <property type="entry name" value="F-BOX-CONTAINING HYPOTHETICAL PROTEIN C.ELEGANS"/>
    <property type="match status" value="1"/>
</dbReference>
<dbReference type="PANTHER" id="PTHR21503:SF8">
    <property type="entry name" value="F-BOX ASSOCIATED DOMAIN-CONTAINING PROTEIN-RELATED"/>
    <property type="match status" value="1"/>
</dbReference>
<proteinExistence type="predicted"/>
<dbReference type="Proteomes" id="UP000095282">
    <property type="component" value="Unplaced"/>
</dbReference>
<dbReference type="Pfam" id="PF00646">
    <property type="entry name" value="F-box"/>
    <property type="match status" value="1"/>
</dbReference>
<protein>
    <submittedName>
        <fullName evidence="3">F-box domain-containing protein</fullName>
    </submittedName>
</protein>
<dbReference type="AlphaFoldDB" id="A0A1I7UIM0"/>
<accession>A0A1I7UIM0</accession>
<evidence type="ECO:0000313" key="3">
    <source>
        <dbReference type="WBParaSite" id="Csp11.Scaffold629.g9693.t1"/>
    </source>
</evidence>
<keyword evidence="2" id="KW-1185">Reference proteome</keyword>
<dbReference type="PROSITE" id="PS50181">
    <property type="entry name" value="FBOX"/>
    <property type="match status" value="1"/>
</dbReference>
<reference evidence="3" key="1">
    <citation type="submission" date="2016-11" db="UniProtKB">
        <authorList>
            <consortium name="WormBaseParasite"/>
        </authorList>
    </citation>
    <scope>IDENTIFICATION</scope>
</reference>
<organism evidence="2 3">
    <name type="scientific">Caenorhabditis tropicalis</name>
    <dbReference type="NCBI Taxonomy" id="1561998"/>
    <lineage>
        <taxon>Eukaryota</taxon>
        <taxon>Metazoa</taxon>
        <taxon>Ecdysozoa</taxon>
        <taxon>Nematoda</taxon>
        <taxon>Chromadorea</taxon>
        <taxon>Rhabditida</taxon>
        <taxon>Rhabditina</taxon>
        <taxon>Rhabditomorpha</taxon>
        <taxon>Rhabditoidea</taxon>
        <taxon>Rhabditidae</taxon>
        <taxon>Peloderinae</taxon>
        <taxon>Caenorhabditis</taxon>
    </lineage>
</organism>
<evidence type="ECO:0000259" key="1">
    <source>
        <dbReference type="PROSITE" id="PS50181"/>
    </source>
</evidence>
<sequence>MVFPLLKLPILAYEQVILNLSIEDIVDFSLCSSRCHRIVRSIRFPLTGIRVNVSDYNSLRFLNGNEMVTQWTFSLGPVKRMKRNERRKIGGTEFRMKKTPWWQSNQTPAILLKVASDYVIDLFRVPITEYNLLVNDHQGLFPQLFGIRKCASMYLVRSAEIPDEELKYIVEKIEISKFLKANLKNNTNCGFVKFQMDELNIDSAFWITNDTFLAMDCARIKLTENRKLPIREFVFQWLSSRNTRFEWLCISAVSEKWDGFEGNPWNPSIRDRFYRGPIAPNSSILNQKSWNSILDTSISKKVEPALKNISKIPTDRQLEEPEHLEILNQQNGVGFERRQEATREAGFWQMKR</sequence>